<protein>
    <submittedName>
        <fullName evidence="1">Uncharacterized protein</fullName>
    </submittedName>
</protein>
<dbReference type="Proteomes" id="UP000325315">
    <property type="component" value="Unassembled WGS sequence"/>
</dbReference>
<evidence type="ECO:0000313" key="2">
    <source>
        <dbReference type="Proteomes" id="UP000325315"/>
    </source>
</evidence>
<dbReference type="AlphaFoldDB" id="A0A5B6X3Z9"/>
<gene>
    <name evidence="1" type="ORF">EPI10_032197</name>
</gene>
<sequence>MWGRATSLTFGRIVRCQGLCLEELKPLDRLMMQSSFSVFLYHLFLKRIVSFGAVNIRISFITPTANSLIIRA</sequence>
<comment type="caution">
    <text evidence="1">The sequence shown here is derived from an EMBL/GenBank/DDBJ whole genome shotgun (WGS) entry which is preliminary data.</text>
</comment>
<accession>A0A5B6X3Z9</accession>
<proteinExistence type="predicted"/>
<reference evidence="1" key="1">
    <citation type="submission" date="2019-08" db="EMBL/GenBank/DDBJ databases">
        <authorList>
            <person name="Liu F."/>
        </authorList>
    </citation>
    <scope>NUCLEOTIDE SEQUENCE [LARGE SCALE GENOMIC DNA]</scope>
    <source>
        <strain evidence="1">PA1801</strain>
        <tissue evidence="1">Leaf</tissue>
    </source>
</reference>
<evidence type="ECO:0000313" key="1">
    <source>
        <dbReference type="EMBL" id="KAA3488443.1"/>
    </source>
</evidence>
<keyword evidence="2" id="KW-1185">Reference proteome</keyword>
<dbReference type="EMBL" id="SMMG02000001">
    <property type="protein sequence ID" value="KAA3488443.1"/>
    <property type="molecule type" value="Genomic_DNA"/>
</dbReference>
<organism evidence="1 2">
    <name type="scientific">Gossypium australe</name>
    <dbReference type="NCBI Taxonomy" id="47621"/>
    <lineage>
        <taxon>Eukaryota</taxon>
        <taxon>Viridiplantae</taxon>
        <taxon>Streptophyta</taxon>
        <taxon>Embryophyta</taxon>
        <taxon>Tracheophyta</taxon>
        <taxon>Spermatophyta</taxon>
        <taxon>Magnoliopsida</taxon>
        <taxon>eudicotyledons</taxon>
        <taxon>Gunneridae</taxon>
        <taxon>Pentapetalae</taxon>
        <taxon>rosids</taxon>
        <taxon>malvids</taxon>
        <taxon>Malvales</taxon>
        <taxon>Malvaceae</taxon>
        <taxon>Malvoideae</taxon>
        <taxon>Gossypium</taxon>
    </lineage>
</organism>
<name>A0A5B6X3Z9_9ROSI</name>